<proteinExistence type="predicted"/>
<dbReference type="STRING" id="1121925.SAMN02746011_01014"/>
<organism evidence="1 2">
    <name type="scientific">Globicatella sulfidifaciens DSM 15739</name>
    <dbReference type="NCBI Taxonomy" id="1121925"/>
    <lineage>
        <taxon>Bacteria</taxon>
        <taxon>Bacillati</taxon>
        <taxon>Bacillota</taxon>
        <taxon>Bacilli</taxon>
        <taxon>Lactobacillales</taxon>
        <taxon>Aerococcaceae</taxon>
        <taxon>Globicatella</taxon>
    </lineage>
</organism>
<reference evidence="2" key="1">
    <citation type="submission" date="2017-02" db="EMBL/GenBank/DDBJ databases">
        <authorList>
            <person name="Varghese N."/>
            <person name="Submissions S."/>
        </authorList>
    </citation>
    <scope>NUCLEOTIDE SEQUENCE [LARGE SCALE GENOMIC DNA]</scope>
    <source>
        <strain evidence="2">DSM 15739</strain>
    </source>
</reference>
<sequence>MRKEYELKFKTVGTDSKEIIELSHYQEVYTDKDSAVLETEVDSIHFDEVISAIAHDFEYDPIFEHYLHMGCYDFPDISFELMEEDKLTRVTIKFYAI</sequence>
<name>A0A1T4LAD3_9LACT</name>
<evidence type="ECO:0000313" key="1">
    <source>
        <dbReference type="EMBL" id="SJZ51553.1"/>
    </source>
</evidence>
<gene>
    <name evidence="1" type="ORF">SAMN02746011_01014</name>
</gene>
<dbReference type="EMBL" id="FUWO01000007">
    <property type="protein sequence ID" value="SJZ51553.1"/>
    <property type="molecule type" value="Genomic_DNA"/>
</dbReference>
<protein>
    <submittedName>
        <fullName evidence="1">Uncharacterized protein</fullName>
    </submittedName>
</protein>
<dbReference type="RefSeq" id="WP_078755781.1">
    <property type="nucleotide sequence ID" value="NZ_FUWO01000007.1"/>
</dbReference>
<keyword evidence="2" id="KW-1185">Reference proteome</keyword>
<dbReference type="Proteomes" id="UP000189941">
    <property type="component" value="Unassembled WGS sequence"/>
</dbReference>
<evidence type="ECO:0000313" key="2">
    <source>
        <dbReference type="Proteomes" id="UP000189941"/>
    </source>
</evidence>
<dbReference type="AlphaFoldDB" id="A0A1T4LAD3"/>
<accession>A0A1T4LAD3</accession>